<dbReference type="RefSeq" id="WP_238278061.1">
    <property type="nucleotide sequence ID" value="NZ_BPQL01000028.1"/>
</dbReference>
<dbReference type="SMART" id="SM00283">
    <property type="entry name" value="MA"/>
    <property type="match status" value="1"/>
</dbReference>
<sequence>MTIKAKILMFVLACGAITLLVAGVGIGTLSAFNDAMVESRQAARRALDAANVNRLVSNVVLESRGVYAAKDTADAQKYADRMRQNLTAMNELLAAWGSRVPEAERAQFARVTQGAATFTTLRQEIARAGTTVAPKAAADLGFNEANRANRQAFQDSIDALVASGQAQVAAIDAANDALYGSRRTLLVVLALGGTLAALGLGLFVGHRQIAAPLARVTAAIRRLSEGQLDLPAVKPGRDEVGAIWASMRVFAHSMRDSATLRANQDEAAGLASSRRRTERTELADRFQGSVGALVGDLSDAASAMEETARAMSSQAERTNRQSAAVMRAAQETAQNVQAVAAATEELAATANEIGQQVGQTSAAAAEAVESSRQTNARVEALAAGAARIGDVVALISNIAGQTNLLALNATIEAARAGEAGRGFAVVASEVKTLAAQTAKATDEITTQIGMIQAATRETVDAIREIGTTIGSVHSIALGVAAAVEQQQVATQEIARSVSDAARGTHDVTETMAEVQDAAVEVGAGAAQVLTSAAELARRSSALDGEVTQFVGSIRAA</sequence>
<dbReference type="Gene3D" id="1.10.287.950">
    <property type="entry name" value="Methyl-accepting chemotaxis protein"/>
    <property type="match status" value="1"/>
</dbReference>
<dbReference type="PROSITE" id="PS50885">
    <property type="entry name" value="HAMP"/>
    <property type="match status" value="1"/>
</dbReference>
<dbReference type="Pfam" id="PF00015">
    <property type="entry name" value="MCPsignal"/>
    <property type="match status" value="1"/>
</dbReference>
<dbReference type="Gene3D" id="6.10.340.10">
    <property type="match status" value="1"/>
</dbReference>
<comment type="similarity">
    <text evidence="4">Belongs to the methyl-accepting chemotaxis (MCP) protein family.</text>
</comment>
<evidence type="ECO:0000256" key="3">
    <source>
        <dbReference type="ARBA" id="ARBA00023224"/>
    </source>
</evidence>
<evidence type="ECO:0000259" key="7">
    <source>
        <dbReference type="PROSITE" id="PS50111"/>
    </source>
</evidence>
<dbReference type="InterPro" id="IPR000727">
    <property type="entry name" value="T_SNARE_dom"/>
</dbReference>
<evidence type="ECO:0000256" key="2">
    <source>
        <dbReference type="ARBA" id="ARBA00022519"/>
    </source>
</evidence>
<keyword evidence="2" id="KW-0472">Membrane</keyword>
<keyword evidence="6" id="KW-0175">Coiled coil</keyword>
<keyword evidence="3 5" id="KW-0807">Transducer</keyword>
<evidence type="ECO:0000256" key="5">
    <source>
        <dbReference type="PROSITE-ProRule" id="PRU00284"/>
    </source>
</evidence>
<reference evidence="10 11" key="1">
    <citation type="submission" date="2024-06" db="EMBL/GenBank/DDBJ databases">
        <title>Genomic Encyclopedia of Type Strains, Phase IV (KMG-IV): sequencing the most valuable type-strain genomes for metagenomic binning, comparative biology and taxonomic classification.</title>
        <authorList>
            <person name="Goeker M."/>
        </authorList>
    </citation>
    <scope>NUCLEOTIDE SEQUENCE [LARGE SCALE GENOMIC DNA]</scope>
    <source>
        <strain evidence="10 11">DSM 21331</strain>
    </source>
</reference>
<accession>A0ABV2LCB0</accession>
<feature type="domain" description="T-SNARE coiled-coil homology" evidence="8">
    <location>
        <begin position="452"/>
        <end position="514"/>
    </location>
</feature>
<dbReference type="PROSITE" id="PS50192">
    <property type="entry name" value="T_SNARE"/>
    <property type="match status" value="1"/>
</dbReference>
<evidence type="ECO:0000313" key="10">
    <source>
        <dbReference type="EMBL" id="MET3695484.1"/>
    </source>
</evidence>
<dbReference type="PANTHER" id="PTHR32089">
    <property type="entry name" value="METHYL-ACCEPTING CHEMOTAXIS PROTEIN MCPB"/>
    <property type="match status" value="1"/>
</dbReference>
<dbReference type="Pfam" id="PF00672">
    <property type="entry name" value="HAMP"/>
    <property type="match status" value="1"/>
</dbReference>
<evidence type="ECO:0000256" key="6">
    <source>
        <dbReference type="SAM" id="Coils"/>
    </source>
</evidence>
<evidence type="ECO:0000256" key="4">
    <source>
        <dbReference type="ARBA" id="ARBA00029447"/>
    </source>
</evidence>
<dbReference type="PRINTS" id="PR00260">
    <property type="entry name" value="CHEMTRNSDUCR"/>
</dbReference>
<keyword evidence="11" id="KW-1185">Reference proteome</keyword>
<dbReference type="EMBL" id="JBEPMM010000029">
    <property type="protein sequence ID" value="MET3695484.1"/>
    <property type="molecule type" value="Genomic_DNA"/>
</dbReference>
<comment type="caution">
    <text evidence="10">The sequence shown here is derived from an EMBL/GenBank/DDBJ whole genome shotgun (WGS) entry which is preliminary data.</text>
</comment>
<evidence type="ECO:0000259" key="9">
    <source>
        <dbReference type="PROSITE" id="PS50885"/>
    </source>
</evidence>
<gene>
    <name evidence="10" type="ORF">ABID43_005052</name>
</gene>
<dbReference type="InterPro" id="IPR004089">
    <property type="entry name" value="MCPsignal_dom"/>
</dbReference>
<dbReference type="InterPro" id="IPR004090">
    <property type="entry name" value="Chemotax_Me-accpt_rcpt"/>
</dbReference>
<keyword evidence="2" id="KW-1003">Cell membrane</keyword>
<dbReference type="PROSITE" id="PS50111">
    <property type="entry name" value="CHEMOTAXIS_TRANSDUC_2"/>
    <property type="match status" value="1"/>
</dbReference>
<dbReference type="SUPFAM" id="SSF58104">
    <property type="entry name" value="Methyl-accepting chemotaxis protein (MCP) signaling domain"/>
    <property type="match status" value="1"/>
</dbReference>
<protein>
    <submittedName>
        <fullName evidence="10">Methyl-accepting chemotaxis protein</fullName>
    </submittedName>
</protein>
<feature type="domain" description="Methyl-accepting transducer" evidence="7">
    <location>
        <begin position="300"/>
        <end position="536"/>
    </location>
</feature>
<evidence type="ECO:0000259" key="8">
    <source>
        <dbReference type="PROSITE" id="PS50192"/>
    </source>
</evidence>
<dbReference type="InterPro" id="IPR003660">
    <property type="entry name" value="HAMP_dom"/>
</dbReference>
<feature type="domain" description="HAMP" evidence="9">
    <location>
        <begin position="207"/>
        <end position="259"/>
    </location>
</feature>
<evidence type="ECO:0000256" key="1">
    <source>
        <dbReference type="ARBA" id="ARBA00004429"/>
    </source>
</evidence>
<proteinExistence type="inferred from homology"/>
<evidence type="ECO:0000313" key="11">
    <source>
        <dbReference type="Proteomes" id="UP001549145"/>
    </source>
</evidence>
<dbReference type="Proteomes" id="UP001549145">
    <property type="component" value="Unassembled WGS sequence"/>
</dbReference>
<comment type="subcellular location">
    <subcellularLocation>
        <location evidence="1">Cell inner membrane</location>
        <topology evidence="1">Multi-pass membrane protein</topology>
    </subcellularLocation>
</comment>
<keyword evidence="2" id="KW-0997">Cell inner membrane</keyword>
<organism evidence="10 11">
    <name type="scientific">Methylobacterium goesingense</name>
    <dbReference type="NCBI Taxonomy" id="243690"/>
    <lineage>
        <taxon>Bacteria</taxon>
        <taxon>Pseudomonadati</taxon>
        <taxon>Pseudomonadota</taxon>
        <taxon>Alphaproteobacteria</taxon>
        <taxon>Hyphomicrobiales</taxon>
        <taxon>Methylobacteriaceae</taxon>
        <taxon>Methylobacterium</taxon>
    </lineage>
</organism>
<dbReference type="SMART" id="SM00304">
    <property type="entry name" value="HAMP"/>
    <property type="match status" value="1"/>
</dbReference>
<name>A0ABV2LCB0_9HYPH</name>
<dbReference type="PANTHER" id="PTHR32089:SF112">
    <property type="entry name" value="LYSOZYME-LIKE PROTEIN-RELATED"/>
    <property type="match status" value="1"/>
</dbReference>
<feature type="coiled-coil region" evidence="6">
    <location>
        <begin position="301"/>
        <end position="346"/>
    </location>
</feature>